<dbReference type="Gene3D" id="3.40.50.1000">
    <property type="entry name" value="HAD superfamily/HAD-like"/>
    <property type="match status" value="1"/>
</dbReference>
<dbReference type="OrthoDB" id="148966at2"/>
<dbReference type="EMBL" id="UFSO01000002">
    <property type="protein sequence ID" value="SSY70092.1"/>
    <property type="molecule type" value="Genomic_DNA"/>
</dbReference>
<evidence type="ECO:0000313" key="2">
    <source>
        <dbReference type="Proteomes" id="UP000254209"/>
    </source>
</evidence>
<dbReference type="SFLD" id="SFLDS00003">
    <property type="entry name" value="Haloacid_Dehalogenase"/>
    <property type="match status" value="1"/>
</dbReference>
<dbReference type="InterPro" id="IPR023198">
    <property type="entry name" value="PGP-like_dom2"/>
</dbReference>
<accession>A0A376BK13</accession>
<dbReference type="STRING" id="1120980.GCA_000745955_01017"/>
<name>A0A376BK13_9NEIS</name>
<dbReference type="InterPro" id="IPR036412">
    <property type="entry name" value="HAD-like_sf"/>
</dbReference>
<protein>
    <submittedName>
        <fullName evidence="1">Pyrimidine 5'-nucleotidase YjjG</fullName>
        <ecNumber evidence="1">3.1.3.5</ecNumber>
    </submittedName>
</protein>
<reference evidence="1 2" key="1">
    <citation type="submission" date="2018-06" db="EMBL/GenBank/DDBJ databases">
        <authorList>
            <consortium name="Pathogen Informatics"/>
            <person name="Doyle S."/>
        </authorList>
    </citation>
    <scope>NUCLEOTIDE SEQUENCE [LARGE SCALE GENOMIC DNA]</scope>
    <source>
        <strain evidence="1 2">NCTC10283</strain>
    </source>
</reference>
<dbReference type="Gene3D" id="1.10.150.240">
    <property type="entry name" value="Putative phosphatase, domain 2"/>
    <property type="match status" value="1"/>
</dbReference>
<dbReference type="Proteomes" id="UP000254209">
    <property type="component" value="Unassembled WGS sequence"/>
</dbReference>
<dbReference type="PRINTS" id="PR00413">
    <property type="entry name" value="HADHALOGNASE"/>
</dbReference>
<dbReference type="PANTHER" id="PTHR47478:SF1">
    <property type="entry name" value="PYRIMIDINE 5'-NUCLEOTIDASE YJJG"/>
    <property type="match status" value="1"/>
</dbReference>
<dbReference type="NCBIfam" id="NF006976">
    <property type="entry name" value="PRK09449.1"/>
    <property type="match status" value="1"/>
</dbReference>
<dbReference type="InterPro" id="IPR006439">
    <property type="entry name" value="HAD-SF_hydro_IA"/>
</dbReference>
<organism evidence="1 2">
    <name type="scientific">Alysiella crassa</name>
    <dbReference type="NCBI Taxonomy" id="153491"/>
    <lineage>
        <taxon>Bacteria</taxon>
        <taxon>Pseudomonadati</taxon>
        <taxon>Pseudomonadota</taxon>
        <taxon>Betaproteobacteria</taxon>
        <taxon>Neisseriales</taxon>
        <taxon>Neisseriaceae</taxon>
        <taxon>Alysiella</taxon>
    </lineage>
</organism>
<proteinExistence type="predicted"/>
<dbReference type="InterPro" id="IPR052550">
    <property type="entry name" value="Pyrimidine_5'-ntase_YjjG"/>
</dbReference>
<dbReference type="SFLD" id="SFLDG01129">
    <property type="entry name" value="C1.5:_HAD__Beta-PGM__Phosphata"/>
    <property type="match status" value="1"/>
</dbReference>
<gene>
    <name evidence="1" type="primary">yjjG</name>
    <name evidence="1" type="ORF">NCTC10283_00156</name>
</gene>
<dbReference type="NCBIfam" id="TIGR01509">
    <property type="entry name" value="HAD-SF-IA-v3"/>
    <property type="match status" value="1"/>
</dbReference>
<sequence>MNYPWILFDADETLFHFYSFVGLQTMLARYGVAFGEADYAKFQAVNQPLWLRYQQGEIDMTTLAQTRFADLAAQLNRPALALNEELQHTMARLSEPLAGARELLAWLHGRGVKLGIMTNGFASLQQPRLQYTGFAEFFDLLIISEHESHPKPHRAIFESALRKMGNPPPETVLMVGDSLTSDILGGNRVGMATCWLNSANKPNETNIIPTFTVHNWVELGNIFGFQAA</sequence>
<dbReference type="NCBIfam" id="TIGR02254">
    <property type="entry name" value="YjjG_YfnB"/>
    <property type="match status" value="1"/>
</dbReference>
<dbReference type="RefSeq" id="WP_034292325.1">
    <property type="nucleotide sequence ID" value="NZ_CP091519.2"/>
</dbReference>
<dbReference type="InterPro" id="IPR023214">
    <property type="entry name" value="HAD_sf"/>
</dbReference>
<dbReference type="AlphaFoldDB" id="A0A376BK13"/>
<dbReference type="Pfam" id="PF00702">
    <property type="entry name" value="Hydrolase"/>
    <property type="match status" value="1"/>
</dbReference>
<evidence type="ECO:0000313" key="1">
    <source>
        <dbReference type="EMBL" id="SSY70092.1"/>
    </source>
</evidence>
<keyword evidence="2" id="KW-1185">Reference proteome</keyword>
<dbReference type="GO" id="GO:0008253">
    <property type="term" value="F:5'-nucleotidase activity"/>
    <property type="evidence" value="ECO:0007669"/>
    <property type="project" value="UniProtKB-EC"/>
</dbReference>
<dbReference type="SUPFAM" id="SSF56784">
    <property type="entry name" value="HAD-like"/>
    <property type="match status" value="1"/>
</dbReference>
<dbReference type="InterPro" id="IPR011951">
    <property type="entry name" value="HAD-SF_hydro_IA_YjjG/PynA"/>
</dbReference>
<keyword evidence="1" id="KW-0378">Hydrolase</keyword>
<dbReference type="NCBIfam" id="TIGR01549">
    <property type="entry name" value="HAD-SF-IA-v1"/>
    <property type="match status" value="1"/>
</dbReference>
<dbReference type="EC" id="3.1.3.5" evidence="1"/>
<dbReference type="PANTHER" id="PTHR47478">
    <property type="match status" value="1"/>
</dbReference>